<organism evidence="10 11">
    <name type="scientific">Ustilago trichophora</name>
    <dbReference type="NCBI Taxonomy" id="86804"/>
    <lineage>
        <taxon>Eukaryota</taxon>
        <taxon>Fungi</taxon>
        <taxon>Dikarya</taxon>
        <taxon>Basidiomycota</taxon>
        <taxon>Ustilaginomycotina</taxon>
        <taxon>Ustilaginomycetes</taxon>
        <taxon>Ustilaginales</taxon>
        <taxon>Ustilaginaceae</taxon>
        <taxon>Ustilago</taxon>
    </lineage>
</organism>
<dbReference type="GO" id="GO:0016020">
    <property type="term" value="C:membrane"/>
    <property type="evidence" value="ECO:0007669"/>
    <property type="project" value="UniProtKB-SubCell"/>
</dbReference>
<feature type="region of interest" description="Disordered" evidence="8">
    <location>
        <begin position="1"/>
        <end position="32"/>
    </location>
</feature>
<accession>A0A5C3DU32</accession>
<dbReference type="InterPro" id="IPR016071">
    <property type="entry name" value="Staphylococal_nuclease_OB-fold"/>
</dbReference>
<keyword evidence="4" id="KW-0540">Nuclease</keyword>
<name>A0A5C3DU32_9BASI</name>
<feature type="compositionally biased region" description="Low complexity" evidence="8">
    <location>
        <begin position="230"/>
        <end position="247"/>
    </location>
</feature>
<keyword evidence="5" id="KW-0255">Endonuclease</keyword>
<dbReference type="PROSITE" id="PS50830">
    <property type="entry name" value="TNASE_3"/>
    <property type="match status" value="1"/>
</dbReference>
<dbReference type="GO" id="GO:0016787">
    <property type="term" value="F:hydrolase activity"/>
    <property type="evidence" value="ECO:0007669"/>
    <property type="project" value="UniProtKB-KW"/>
</dbReference>
<keyword evidence="7" id="KW-0106">Calcium</keyword>
<evidence type="ECO:0000256" key="2">
    <source>
        <dbReference type="ARBA" id="ARBA00004173"/>
    </source>
</evidence>
<evidence type="ECO:0000256" key="4">
    <source>
        <dbReference type="ARBA" id="ARBA00022722"/>
    </source>
</evidence>
<dbReference type="Gene3D" id="2.40.50.90">
    <property type="match status" value="2"/>
</dbReference>
<keyword evidence="6" id="KW-0378">Hydrolase</keyword>
<evidence type="ECO:0000313" key="11">
    <source>
        <dbReference type="Proteomes" id="UP000324022"/>
    </source>
</evidence>
<evidence type="ECO:0000256" key="5">
    <source>
        <dbReference type="ARBA" id="ARBA00022759"/>
    </source>
</evidence>
<evidence type="ECO:0000313" key="10">
    <source>
        <dbReference type="EMBL" id="SPO21974.1"/>
    </source>
</evidence>
<reference evidence="10 11" key="1">
    <citation type="submission" date="2018-03" db="EMBL/GenBank/DDBJ databases">
        <authorList>
            <person name="Guldener U."/>
        </authorList>
    </citation>
    <scope>NUCLEOTIDE SEQUENCE [LARGE SCALE GENOMIC DNA]</scope>
    <source>
        <strain evidence="10 11">NBRC100155</strain>
    </source>
</reference>
<evidence type="ECO:0000256" key="8">
    <source>
        <dbReference type="SAM" id="MobiDB-lite"/>
    </source>
</evidence>
<proteinExistence type="inferred from homology"/>
<evidence type="ECO:0000256" key="1">
    <source>
        <dbReference type="ARBA" id="ARBA00004167"/>
    </source>
</evidence>
<feature type="region of interest" description="Disordered" evidence="8">
    <location>
        <begin position="212"/>
        <end position="247"/>
    </location>
</feature>
<dbReference type="SUPFAM" id="SSF50199">
    <property type="entry name" value="Staphylococcal nuclease"/>
    <property type="match status" value="2"/>
</dbReference>
<keyword evidence="11" id="KW-1185">Reference proteome</keyword>
<evidence type="ECO:0000256" key="6">
    <source>
        <dbReference type="ARBA" id="ARBA00022801"/>
    </source>
</evidence>
<dbReference type="GO" id="GO:0005739">
    <property type="term" value="C:mitochondrion"/>
    <property type="evidence" value="ECO:0007669"/>
    <property type="project" value="UniProtKB-SubCell"/>
</dbReference>
<feature type="domain" description="TNase-like" evidence="9">
    <location>
        <begin position="124"/>
        <end position="344"/>
    </location>
</feature>
<dbReference type="GO" id="GO:0004519">
    <property type="term" value="F:endonuclease activity"/>
    <property type="evidence" value="ECO:0007669"/>
    <property type="project" value="UniProtKB-KW"/>
</dbReference>
<sequence>MLSLWPSSGASTSTATTPSSASTSTHGFASSSAPASLRPVQALSLPPNINTVPSQSSAADGSRLTVWSVVEQSSGVIGTILTNPIGAATAGVTTTSLGAVLWWRYFRRIPTAEYVTPAVLRYRKVLVGRVVTVGDADGFRFHHTPGPPLLRDWLYPWPPRTSKTKGAGGRTKLVRETISVRIAGVDAPESAHFGKPAQPFSKEAKAFLTSMVQSPSSPDNLTPPKKGLFSFTSNSSSTKHSSTAAASGSDISGKLVWLYPSHIDQYKRLVATPYVWDSPYIFGKTNVSLAMVKEGLATVYRAAGADYGKATWWAQFWRKSTTGLNALERAESKAKRQKIGMWSLGKKFESPEDYKRRIKGE</sequence>
<evidence type="ECO:0000256" key="3">
    <source>
        <dbReference type="ARBA" id="ARBA00005435"/>
    </source>
</evidence>
<dbReference type="AlphaFoldDB" id="A0A5C3DU32"/>
<evidence type="ECO:0000256" key="7">
    <source>
        <dbReference type="ARBA" id="ARBA00022837"/>
    </source>
</evidence>
<dbReference type="EMBL" id="OOIN01000003">
    <property type="protein sequence ID" value="SPO21974.1"/>
    <property type="molecule type" value="Genomic_DNA"/>
</dbReference>
<dbReference type="SMART" id="SM00318">
    <property type="entry name" value="SNc"/>
    <property type="match status" value="1"/>
</dbReference>
<dbReference type="InterPro" id="IPR035437">
    <property type="entry name" value="SNase_OB-fold_sf"/>
</dbReference>
<dbReference type="Pfam" id="PF00565">
    <property type="entry name" value="SNase"/>
    <property type="match status" value="2"/>
</dbReference>
<feature type="compositionally biased region" description="Low complexity" evidence="8">
    <location>
        <begin position="1"/>
        <end position="25"/>
    </location>
</feature>
<dbReference type="PANTHER" id="PTHR12302">
    <property type="entry name" value="EBNA2 BINDING PROTEIN P100"/>
    <property type="match status" value="1"/>
</dbReference>
<protein>
    <recommendedName>
        <fullName evidence="9">TNase-like domain-containing protein</fullName>
    </recommendedName>
</protein>
<dbReference type="OrthoDB" id="430293at2759"/>
<dbReference type="Proteomes" id="UP000324022">
    <property type="component" value="Unassembled WGS sequence"/>
</dbReference>
<gene>
    <name evidence="10" type="ORF">UTRI_01961_B</name>
</gene>
<evidence type="ECO:0000259" key="9">
    <source>
        <dbReference type="PROSITE" id="PS50830"/>
    </source>
</evidence>
<dbReference type="PANTHER" id="PTHR12302:SF3">
    <property type="entry name" value="SERINE_THREONINE-PROTEIN KINASE 31"/>
    <property type="match status" value="1"/>
</dbReference>
<comment type="similarity">
    <text evidence="3">Belongs to the LCL3 family.</text>
</comment>
<comment type="subcellular location">
    <subcellularLocation>
        <location evidence="1">Membrane</location>
        <topology evidence="1">Single-pass membrane protein</topology>
    </subcellularLocation>
    <subcellularLocation>
        <location evidence="2">Mitochondrion</location>
    </subcellularLocation>
</comment>